<accession>A0A822FMU2</accession>
<evidence type="ECO:0000313" key="2">
    <source>
        <dbReference type="Proteomes" id="UP000663848"/>
    </source>
</evidence>
<gene>
    <name evidence="1" type="ORF">QYT958_LOCUS47089</name>
</gene>
<comment type="caution">
    <text evidence="1">The sequence shown here is derived from an EMBL/GenBank/DDBJ whole genome shotgun (WGS) entry which is preliminary data.</text>
</comment>
<feature type="non-terminal residue" evidence="1">
    <location>
        <position position="58"/>
    </location>
</feature>
<dbReference type="AlphaFoldDB" id="A0A822FMU2"/>
<organism evidence="1 2">
    <name type="scientific">Rotaria socialis</name>
    <dbReference type="NCBI Taxonomy" id="392032"/>
    <lineage>
        <taxon>Eukaryota</taxon>
        <taxon>Metazoa</taxon>
        <taxon>Spiralia</taxon>
        <taxon>Gnathifera</taxon>
        <taxon>Rotifera</taxon>
        <taxon>Eurotatoria</taxon>
        <taxon>Bdelloidea</taxon>
        <taxon>Philodinida</taxon>
        <taxon>Philodinidae</taxon>
        <taxon>Rotaria</taxon>
    </lineage>
</organism>
<dbReference type="Proteomes" id="UP000663848">
    <property type="component" value="Unassembled WGS sequence"/>
</dbReference>
<dbReference type="EMBL" id="CAJOBR010086760">
    <property type="protein sequence ID" value="CAF5133980.1"/>
    <property type="molecule type" value="Genomic_DNA"/>
</dbReference>
<proteinExistence type="predicted"/>
<reference evidence="1" key="1">
    <citation type="submission" date="2021-02" db="EMBL/GenBank/DDBJ databases">
        <authorList>
            <person name="Nowell W R."/>
        </authorList>
    </citation>
    <scope>NUCLEOTIDE SEQUENCE</scope>
</reference>
<protein>
    <submittedName>
        <fullName evidence="1">Uncharacterized protein</fullName>
    </submittedName>
</protein>
<evidence type="ECO:0000313" key="1">
    <source>
        <dbReference type="EMBL" id="CAF5133980.1"/>
    </source>
</evidence>
<name>A0A822FMU2_9BILA</name>
<sequence length="58" mass="6810">MNQYSELLEGLLRQHYLTSLSYADRMRAQREFQLVKSIRRKAQRAKLIIRVCDKGGGL</sequence>